<dbReference type="Pfam" id="PF20001">
    <property type="entry name" value="DUF6428"/>
    <property type="match status" value="1"/>
</dbReference>
<evidence type="ECO:0000313" key="1">
    <source>
        <dbReference type="EMBL" id="PPK85351.1"/>
    </source>
</evidence>
<sequence length="157" mass="17003">MRLSELKNFLAGNDRFTITLPDGSQVPAHFHVTEVGEVTKNFIDCGGTVRRDRVASLQLWSADDYDHRLAPDKLTRIIEIAETELGLGNLEIEVEYQGTHTIEKFGLESDDDALRLTTKLTDCLAKDACGIAKKPKVSLSAFTAAASGSCTPGSGCC</sequence>
<dbReference type="RefSeq" id="WP_104419856.1">
    <property type="nucleotide sequence ID" value="NZ_PTJC01000006.1"/>
</dbReference>
<name>A0A2S6I2P2_9BACT</name>
<dbReference type="Proteomes" id="UP000237662">
    <property type="component" value="Unassembled WGS sequence"/>
</dbReference>
<evidence type="ECO:0000313" key="2">
    <source>
        <dbReference type="Proteomes" id="UP000237662"/>
    </source>
</evidence>
<reference evidence="1 2" key="1">
    <citation type="submission" date="2018-02" db="EMBL/GenBank/DDBJ databases">
        <title>Genomic Encyclopedia of Archaeal and Bacterial Type Strains, Phase II (KMG-II): from individual species to whole genera.</title>
        <authorList>
            <person name="Goeker M."/>
        </authorList>
    </citation>
    <scope>NUCLEOTIDE SEQUENCE [LARGE SCALE GENOMIC DNA]</scope>
    <source>
        <strain evidence="1 2">DSM 29526</strain>
    </source>
</reference>
<protein>
    <submittedName>
        <fullName evidence="1">Uncharacterized protein</fullName>
    </submittedName>
</protein>
<gene>
    <name evidence="1" type="ORF">CLV84_2247</name>
</gene>
<dbReference type="EMBL" id="PTJC01000006">
    <property type="protein sequence ID" value="PPK85351.1"/>
    <property type="molecule type" value="Genomic_DNA"/>
</dbReference>
<keyword evidence="2" id="KW-1185">Reference proteome</keyword>
<organism evidence="1 2">
    <name type="scientific">Neolewinella xylanilytica</name>
    <dbReference type="NCBI Taxonomy" id="1514080"/>
    <lineage>
        <taxon>Bacteria</taxon>
        <taxon>Pseudomonadati</taxon>
        <taxon>Bacteroidota</taxon>
        <taxon>Saprospiria</taxon>
        <taxon>Saprospirales</taxon>
        <taxon>Lewinellaceae</taxon>
        <taxon>Neolewinella</taxon>
    </lineage>
</organism>
<dbReference type="AlphaFoldDB" id="A0A2S6I2P2"/>
<proteinExistence type="predicted"/>
<accession>A0A2S6I2P2</accession>
<comment type="caution">
    <text evidence="1">The sequence shown here is derived from an EMBL/GenBank/DDBJ whole genome shotgun (WGS) entry which is preliminary data.</text>
</comment>
<dbReference type="InterPro" id="IPR045534">
    <property type="entry name" value="DUF6428"/>
</dbReference>
<dbReference type="OrthoDB" id="66316at2"/>